<feature type="chain" id="PRO_5038355067" evidence="1">
    <location>
        <begin position="19"/>
        <end position="227"/>
    </location>
</feature>
<dbReference type="Proteomes" id="UP000182977">
    <property type="component" value="Chromosome I"/>
</dbReference>
<proteinExistence type="predicted"/>
<protein>
    <submittedName>
        <fullName evidence="2">Uncharacterized protein</fullName>
    </submittedName>
</protein>
<feature type="signal peptide" evidence="1">
    <location>
        <begin position="1"/>
        <end position="18"/>
    </location>
</feature>
<name>A0A1H2GG03_9ACTN</name>
<dbReference type="EMBL" id="LT629791">
    <property type="protein sequence ID" value="SDU18439.1"/>
    <property type="molecule type" value="Genomic_DNA"/>
</dbReference>
<gene>
    <name evidence="2" type="ORF">SAMN04488563_0473</name>
</gene>
<accession>A0A1H2GG03</accession>
<dbReference type="OrthoDB" id="3473114at2"/>
<dbReference type="AlphaFoldDB" id="A0A1H2GG03"/>
<dbReference type="PROSITE" id="PS51257">
    <property type="entry name" value="PROKAR_LIPOPROTEIN"/>
    <property type="match status" value="1"/>
</dbReference>
<keyword evidence="1" id="KW-0732">Signal</keyword>
<organism evidence="2 3">
    <name type="scientific">Jiangella alkaliphila</name>
    <dbReference type="NCBI Taxonomy" id="419479"/>
    <lineage>
        <taxon>Bacteria</taxon>
        <taxon>Bacillati</taxon>
        <taxon>Actinomycetota</taxon>
        <taxon>Actinomycetes</taxon>
        <taxon>Jiangellales</taxon>
        <taxon>Jiangellaceae</taxon>
        <taxon>Jiangella</taxon>
    </lineage>
</organism>
<evidence type="ECO:0000313" key="3">
    <source>
        <dbReference type="Proteomes" id="UP000182977"/>
    </source>
</evidence>
<dbReference type="RefSeq" id="WP_046766609.1">
    <property type="nucleotide sequence ID" value="NZ_KQ061219.1"/>
</dbReference>
<evidence type="ECO:0000256" key="1">
    <source>
        <dbReference type="SAM" id="SignalP"/>
    </source>
</evidence>
<evidence type="ECO:0000313" key="2">
    <source>
        <dbReference type="EMBL" id="SDU18439.1"/>
    </source>
</evidence>
<keyword evidence="3" id="KW-1185">Reference proteome</keyword>
<sequence length="227" mass="23124">MKTTIAIVTSCVAAAALAAGCSATHEADTTDATDAGSARELADLAGAGIHFDYTPLDSAADAVGQADLIVSGTVVDVTEGIRLDNPAAAAAGRSADAYPTFVIAVDEVLAGAPEQVTDGKVYVSVQTNIAHGPDELAVLNPQAEIVAVLDDITTWRPQPDTTVTRPSAIPSQAGLYAPYRDGLWLQGAADDDMLGIDVAHSDLAPGWGAVHDLTDFSAAIKQAVASD</sequence>
<reference evidence="3" key="1">
    <citation type="submission" date="2016-10" db="EMBL/GenBank/DDBJ databases">
        <authorList>
            <person name="Varghese N."/>
            <person name="Submissions S."/>
        </authorList>
    </citation>
    <scope>NUCLEOTIDE SEQUENCE [LARGE SCALE GENOMIC DNA]</scope>
    <source>
        <strain evidence="3">DSM 45079</strain>
    </source>
</reference>